<evidence type="ECO:0000313" key="2">
    <source>
        <dbReference type="Proteomes" id="UP001596378"/>
    </source>
</evidence>
<gene>
    <name evidence="1" type="ORF">ACFQMJ_04285</name>
</gene>
<proteinExistence type="predicted"/>
<comment type="caution">
    <text evidence="1">The sequence shown here is derived from an EMBL/GenBank/DDBJ whole genome shotgun (WGS) entry which is preliminary data.</text>
</comment>
<dbReference type="RefSeq" id="WP_378048135.1">
    <property type="nucleotide sequence ID" value="NZ_JBHMDN010000016.1"/>
</dbReference>
<dbReference type="Proteomes" id="UP001596378">
    <property type="component" value="Unassembled WGS sequence"/>
</dbReference>
<protein>
    <submittedName>
        <fullName evidence="1">Uncharacterized protein</fullName>
    </submittedName>
</protein>
<keyword evidence="2" id="KW-1185">Reference proteome</keyword>
<sequence length="66" mass="7555">MKPVQVHIEIDSRIFMLVEVEQVLGPDIYEVQDEEEKQLLLEALEGDNPILSDSEIDTMLGISRDK</sequence>
<organism evidence="1 2">
    <name type="scientific">Cohnella cellulosilytica</name>
    <dbReference type="NCBI Taxonomy" id="986710"/>
    <lineage>
        <taxon>Bacteria</taxon>
        <taxon>Bacillati</taxon>
        <taxon>Bacillota</taxon>
        <taxon>Bacilli</taxon>
        <taxon>Bacillales</taxon>
        <taxon>Paenibacillaceae</taxon>
        <taxon>Cohnella</taxon>
    </lineage>
</organism>
<evidence type="ECO:0000313" key="1">
    <source>
        <dbReference type="EMBL" id="MFC7147749.1"/>
    </source>
</evidence>
<dbReference type="EMBL" id="JBHTAI010000002">
    <property type="protein sequence ID" value="MFC7147749.1"/>
    <property type="molecule type" value="Genomic_DNA"/>
</dbReference>
<name>A0ABW2F6W9_9BACL</name>
<accession>A0ABW2F6W9</accession>
<reference evidence="2" key="1">
    <citation type="journal article" date="2019" name="Int. J. Syst. Evol. Microbiol.">
        <title>The Global Catalogue of Microorganisms (GCM) 10K type strain sequencing project: providing services to taxonomists for standard genome sequencing and annotation.</title>
        <authorList>
            <consortium name="The Broad Institute Genomics Platform"/>
            <consortium name="The Broad Institute Genome Sequencing Center for Infectious Disease"/>
            <person name="Wu L."/>
            <person name="Ma J."/>
        </authorList>
    </citation>
    <scope>NUCLEOTIDE SEQUENCE [LARGE SCALE GENOMIC DNA]</scope>
    <source>
        <strain evidence="2">KCTC 12907</strain>
    </source>
</reference>